<name>A0A8H7R6N3_9FUNG</name>
<dbReference type="AlphaFoldDB" id="A0A8H7R6N3"/>
<protein>
    <recommendedName>
        <fullName evidence="1">NAD(P)-binding domain-containing protein</fullName>
    </recommendedName>
</protein>
<evidence type="ECO:0000259" key="1">
    <source>
        <dbReference type="Pfam" id="PF13460"/>
    </source>
</evidence>
<dbReference type="PANTHER" id="PTHR43162:SF1">
    <property type="entry name" value="PRESTALK A DIFFERENTIATION PROTEIN A"/>
    <property type="match status" value="1"/>
</dbReference>
<proteinExistence type="predicted"/>
<dbReference type="Gene3D" id="3.40.50.720">
    <property type="entry name" value="NAD(P)-binding Rossmann-like Domain"/>
    <property type="match status" value="1"/>
</dbReference>
<feature type="domain" description="NAD(P)-binding" evidence="1">
    <location>
        <begin position="28"/>
        <end position="138"/>
    </location>
</feature>
<organism evidence="2 3">
    <name type="scientific">Mucor saturninus</name>
    <dbReference type="NCBI Taxonomy" id="64648"/>
    <lineage>
        <taxon>Eukaryota</taxon>
        <taxon>Fungi</taxon>
        <taxon>Fungi incertae sedis</taxon>
        <taxon>Mucoromycota</taxon>
        <taxon>Mucoromycotina</taxon>
        <taxon>Mucoromycetes</taxon>
        <taxon>Mucorales</taxon>
        <taxon>Mucorineae</taxon>
        <taxon>Mucoraceae</taxon>
        <taxon>Mucor</taxon>
    </lineage>
</organism>
<dbReference type="EMBL" id="JAEPRD010000037">
    <property type="protein sequence ID" value="KAG2205412.1"/>
    <property type="molecule type" value="Genomic_DNA"/>
</dbReference>
<accession>A0A8H7R6N3</accession>
<evidence type="ECO:0000313" key="3">
    <source>
        <dbReference type="Proteomes" id="UP000603453"/>
    </source>
</evidence>
<dbReference type="InterPro" id="IPR051604">
    <property type="entry name" value="Ergot_Alk_Oxidoreductase"/>
</dbReference>
<dbReference type="InterPro" id="IPR016040">
    <property type="entry name" value="NAD(P)-bd_dom"/>
</dbReference>
<sequence length="334" mass="38294">MLLITGADQFMGYAITSHMAQYKELRPKLRVLCQNKARCYGFINAGIDVRQVDYHHPNQISLGLRGIDHIILAIGSEPDRVENAKRICRVAAHSGVSNIVCVSHIGAVSRMHPSLQDYHIIEEQVMHSHCQYTILRLDFVQQYLHLWANYAEKNRKMILPLREDTEICPVDISDVCRVIEELVLDKTSEALKPLDDRHDGQVYSLTGPESISGKRMVELLCQATGYQSFKYCHGRPMDLVYYMSGLAKDVWFDARLKREMSQIYHDTFETAAYREKAYCTPTDKQVQTYLDYFDWVQQTSGSVCVSHTSMLTHLPSVSLSSFFEQNANSFKPRV</sequence>
<dbReference type="InterPro" id="IPR036291">
    <property type="entry name" value="NAD(P)-bd_dom_sf"/>
</dbReference>
<dbReference type="OrthoDB" id="10254221at2759"/>
<evidence type="ECO:0000313" key="2">
    <source>
        <dbReference type="EMBL" id="KAG2205412.1"/>
    </source>
</evidence>
<gene>
    <name evidence="2" type="ORF">INT47_007197</name>
</gene>
<dbReference type="Pfam" id="PF13460">
    <property type="entry name" value="NAD_binding_10"/>
    <property type="match status" value="1"/>
</dbReference>
<comment type="caution">
    <text evidence="2">The sequence shown here is derived from an EMBL/GenBank/DDBJ whole genome shotgun (WGS) entry which is preliminary data.</text>
</comment>
<keyword evidence="3" id="KW-1185">Reference proteome</keyword>
<dbReference type="PANTHER" id="PTHR43162">
    <property type="match status" value="1"/>
</dbReference>
<dbReference type="Proteomes" id="UP000603453">
    <property type="component" value="Unassembled WGS sequence"/>
</dbReference>
<reference evidence="2" key="1">
    <citation type="submission" date="2020-12" db="EMBL/GenBank/DDBJ databases">
        <title>Metabolic potential, ecology and presence of endohyphal bacteria is reflected in genomic diversity of Mucoromycotina.</title>
        <authorList>
            <person name="Muszewska A."/>
            <person name="Okrasinska A."/>
            <person name="Steczkiewicz K."/>
            <person name="Drgas O."/>
            <person name="Orlowska M."/>
            <person name="Perlinska-Lenart U."/>
            <person name="Aleksandrzak-Piekarczyk T."/>
            <person name="Szatraj K."/>
            <person name="Zielenkiewicz U."/>
            <person name="Pilsyk S."/>
            <person name="Malc E."/>
            <person name="Mieczkowski P."/>
            <person name="Kruszewska J.S."/>
            <person name="Biernat P."/>
            <person name="Pawlowska J."/>
        </authorList>
    </citation>
    <scope>NUCLEOTIDE SEQUENCE</scope>
    <source>
        <strain evidence="2">WA0000017839</strain>
    </source>
</reference>
<dbReference type="SUPFAM" id="SSF51735">
    <property type="entry name" value="NAD(P)-binding Rossmann-fold domains"/>
    <property type="match status" value="1"/>
</dbReference>